<comment type="caution">
    <text evidence="6">The sequence shown here is derived from an EMBL/GenBank/DDBJ whole genome shotgun (WGS) entry which is preliminary data.</text>
</comment>
<evidence type="ECO:0000313" key="6">
    <source>
        <dbReference type="EMBL" id="KAJ7953661.1"/>
    </source>
</evidence>
<dbReference type="SUPFAM" id="SSF103481">
    <property type="entry name" value="Multidrug resistance efflux transporter EmrE"/>
    <property type="match status" value="1"/>
</dbReference>
<dbReference type="AlphaFoldDB" id="A0AAD7L8M4"/>
<dbReference type="Proteomes" id="UP001163823">
    <property type="component" value="Chromosome 10"/>
</dbReference>
<dbReference type="PANTHER" id="PTHR31218">
    <property type="entry name" value="WAT1-RELATED PROTEIN"/>
    <property type="match status" value="1"/>
</dbReference>
<dbReference type="KEGG" id="qsa:O6P43_025330"/>
<dbReference type="GO" id="GO:0022857">
    <property type="term" value="F:transmembrane transporter activity"/>
    <property type="evidence" value="ECO:0007669"/>
    <property type="project" value="InterPro"/>
</dbReference>
<protein>
    <submittedName>
        <fullName evidence="6">WAT1-related protein</fullName>
    </submittedName>
</protein>
<proteinExistence type="predicted"/>
<evidence type="ECO:0000256" key="5">
    <source>
        <dbReference type="SAM" id="Phobius"/>
    </source>
</evidence>
<evidence type="ECO:0000256" key="4">
    <source>
        <dbReference type="ARBA" id="ARBA00023136"/>
    </source>
</evidence>
<evidence type="ECO:0000256" key="3">
    <source>
        <dbReference type="ARBA" id="ARBA00022989"/>
    </source>
</evidence>
<sequence length="173" mass="18917">MGYNKSQAREEEKNHQRKGIRDYPAGLMMVLFRCIFVTILSAPLSLSVEKDPNAWRLGLNMELITIGCSAVFAESGRPAIHIWAMGNGQKGSCYVAMFKPLEVVIAVVMGVTFLGDTLYLGSVVGAAVIAIGFYAVIWGKAQEKKVEQESIIISYSESSSPEVPLLQNKRTAT</sequence>
<dbReference type="GO" id="GO:0016020">
    <property type="term" value="C:membrane"/>
    <property type="evidence" value="ECO:0007669"/>
    <property type="project" value="InterPro"/>
</dbReference>
<feature type="transmembrane region" description="Helical" evidence="5">
    <location>
        <begin position="119"/>
        <end position="138"/>
    </location>
</feature>
<keyword evidence="7" id="KW-1185">Reference proteome</keyword>
<comment type="subcellular location">
    <subcellularLocation>
        <location evidence="1">Membrane</location>
        <topology evidence="1">Multi-pass membrane protein</topology>
    </subcellularLocation>
</comment>
<evidence type="ECO:0000256" key="2">
    <source>
        <dbReference type="ARBA" id="ARBA00022692"/>
    </source>
</evidence>
<evidence type="ECO:0000313" key="7">
    <source>
        <dbReference type="Proteomes" id="UP001163823"/>
    </source>
</evidence>
<keyword evidence="2 5" id="KW-0812">Transmembrane</keyword>
<organism evidence="6 7">
    <name type="scientific">Quillaja saponaria</name>
    <name type="common">Soap bark tree</name>
    <dbReference type="NCBI Taxonomy" id="32244"/>
    <lineage>
        <taxon>Eukaryota</taxon>
        <taxon>Viridiplantae</taxon>
        <taxon>Streptophyta</taxon>
        <taxon>Embryophyta</taxon>
        <taxon>Tracheophyta</taxon>
        <taxon>Spermatophyta</taxon>
        <taxon>Magnoliopsida</taxon>
        <taxon>eudicotyledons</taxon>
        <taxon>Gunneridae</taxon>
        <taxon>Pentapetalae</taxon>
        <taxon>rosids</taxon>
        <taxon>fabids</taxon>
        <taxon>Fabales</taxon>
        <taxon>Quillajaceae</taxon>
        <taxon>Quillaja</taxon>
    </lineage>
</organism>
<reference evidence="6" key="1">
    <citation type="journal article" date="2023" name="Science">
        <title>Elucidation of the pathway for biosynthesis of saponin adjuvants from the soapbark tree.</title>
        <authorList>
            <person name="Reed J."/>
            <person name="Orme A."/>
            <person name="El-Demerdash A."/>
            <person name="Owen C."/>
            <person name="Martin L.B.B."/>
            <person name="Misra R.C."/>
            <person name="Kikuchi S."/>
            <person name="Rejzek M."/>
            <person name="Martin A.C."/>
            <person name="Harkess A."/>
            <person name="Leebens-Mack J."/>
            <person name="Louveau T."/>
            <person name="Stephenson M.J."/>
            <person name="Osbourn A."/>
        </authorList>
    </citation>
    <scope>NUCLEOTIDE SEQUENCE</scope>
    <source>
        <strain evidence="6">S10</strain>
    </source>
</reference>
<dbReference type="InterPro" id="IPR030184">
    <property type="entry name" value="WAT1-related"/>
</dbReference>
<name>A0AAD7L8M4_QUISA</name>
<evidence type="ECO:0000256" key="1">
    <source>
        <dbReference type="ARBA" id="ARBA00004141"/>
    </source>
</evidence>
<keyword evidence="4 5" id="KW-0472">Membrane</keyword>
<dbReference type="InterPro" id="IPR037185">
    <property type="entry name" value="EmrE-like"/>
</dbReference>
<feature type="transmembrane region" description="Helical" evidence="5">
    <location>
        <begin position="23"/>
        <end position="42"/>
    </location>
</feature>
<dbReference type="EMBL" id="JARAOO010000010">
    <property type="protein sequence ID" value="KAJ7953661.1"/>
    <property type="molecule type" value="Genomic_DNA"/>
</dbReference>
<gene>
    <name evidence="6" type="ORF">O6P43_025330</name>
</gene>
<keyword evidence="3 5" id="KW-1133">Transmembrane helix</keyword>
<accession>A0AAD7L8M4</accession>